<gene>
    <name evidence="6" type="ORF">HNR44_002456</name>
</gene>
<protein>
    <submittedName>
        <fullName evidence="6">Protein-tyrosine phosphatase</fullName>
        <ecNumber evidence="6">3.1.3.48</ecNumber>
    </submittedName>
</protein>
<accession>A0A841PZM6</accession>
<dbReference type="InterPro" id="IPR050438">
    <property type="entry name" value="LMW_PTPase"/>
</dbReference>
<dbReference type="CDD" id="cd16344">
    <property type="entry name" value="LMWPAP"/>
    <property type="match status" value="1"/>
</dbReference>
<evidence type="ECO:0000256" key="4">
    <source>
        <dbReference type="PIRSR" id="PIRSR617867-1"/>
    </source>
</evidence>
<organism evidence="6 7">
    <name type="scientific">Geomicrobium halophilum</name>
    <dbReference type="NCBI Taxonomy" id="549000"/>
    <lineage>
        <taxon>Bacteria</taxon>
        <taxon>Bacillati</taxon>
        <taxon>Bacillota</taxon>
        <taxon>Bacilli</taxon>
        <taxon>Bacillales</taxon>
        <taxon>Geomicrobium</taxon>
    </lineage>
</organism>
<dbReference type="InterPro" id="IPR017867">
    <property type="entry name" value="Tyr_phospatase_low_mol_wt"/>
</dbReference>
<name>A0A841PZM6_9BACL</name>
<evidence type="ECO:0000256" key="2">
    <source>
        <dbReference type="ARBA" id="ARBA00022801"/>
    </source>
</evidence>
<dbReference type="PANTHER" id="PTHR11717">
    <property type="entry name" value="LOW MOLECULAR WEIGHT PROTEIN TYROSINE PHOSPHATASE"/>
    <property type="match status" value="1"/>
</dbReference>
<reference evidence="6 7" key="1">
    <citation type="submission" date="2020-08" db="EMBL/GenBank/DDBJ databases">
        <title>Genomic Encyclopedia of Type Strains, Phase IV (KMG-IV): sequencing the most valuable type-strain genomes for metagenomic binning, comparative biology and taxonomic classification.</title>
        <authorList>
            <person name="Goeker M."/>
        </authorList>
    </citation>
    <scope>NUCLEOTIDE SEQUENCE [LARGE SCALE GENOMIC DNA]</scope>
    <source>
        <strain evidence="6 7">DSM 21769</strain>
    </source>
</reference>
<sequence>MGVNRVLLVCTGNTCRSPMAAALLAEKSDQLEVKSAGLQAFSSTSAAPHARIVVREYGASLDQHRSQPLTISLLEWADEVWTMTDSHAAQIQQQFPHYAEKITKLGDVSGYDEEITDPIGGDLDDYRRTAEQMNEMLEAYVKNRS</sequence>
<proteinExistence type="inferred from homology"/>
<evidence type="ECO:0000313" key="7">
    <source>
        <dbReference type="Proteomes" id="UP000568839"/>
    </source>
</evidence>
<evidence type="ECO:0000256" key="1">
    <source>
        <dbReference type="ARBA" id="ARBA00011063"/>
    </source>
</evidence>
<feature type="active site" evidence="4">
    <location>
        <position position="16"/>
    </location>
</feature>
<evidence type="ECO:0000256" key="3">
    <source>
        <dbReference type="ARBA" id="ARBA00022912"/>
    </source>
</evidence>
<dbReference type="GO" id="GO:0004725">
    <property type="term" value="F:protein tyrosine phosphatase activity"/>
    <property type="evidence" value="ECO:0007669"/>
    <property type="project" value="UniProtKB-EC"/>
</dbReference>
<dbReference type="Gene3D" id="3.40.50.2300">
    <property type="match status" value="1"/>
</dbReference>
<dbReference type="PRINTS" id="PR00719">
    <property type="entry name" value="LMWPTPASE"/>
</dbReference>
<dbReference type="Proteomes" id="UP000568839">
    <property type="component" value="Unassembled WGS sequence"/>
</dbReference>
<dbReference type="InterPro" id="IPR036196">
    <property type="entry name" value="Ptyr_pPase_sf"/>
</dbReference>
<keyword evidence="3" id="KW-0904">Protein phosphatase</keyword>
<dbReference type="EMBL" id="JACHHJ010000003">
    <property type="protein sequence ID" value="MBB6450473.1"/>
    <property type="molecule type" value="Genomic_DNA"/>
</dbReference>
<dbReference type="SUPFAM" id="SSF52788">
    <property type="entry name" value="Phosphotyrosine protein phosphatases I"/>
    <property type="match status" value="1"/>
</dbReference>
<dbReference type="SMART" id="SM00226">
    <property type="entry name" value="LMWPc"/>
    <property type="match status" value="1"/>
</dbReference>
<comment type="caution">
    <text evidence="6">The sequence shown here is derived from an EMBL/GenBank/DDBJ whole genome shotgun (WGS) entry which is preliminary data.</text>
</comment>
<keyword evidence="2 6" id="KW-0378">Hydrolase</keyword>
<comment type="similarity">
    <text evidence="1">Belongs to the low molecular weight phosphotyrosine protein phosphatase family.</text>
</comment>
<feature type="domain" description="Phosphotyrosine protein phosphatase I" evidence="5">
    <location>
        <begin position="4"/>
        <end position="143"/>
    </location>
</feature>
<dbReference type="PANTHER" id="PTHR11717:SF31">
    <property type="entry name" value="LOW MOLECULAR WEIGHT PROTEIN-TYROSINE-PHOSPHATASE ETP-RELATED"/>
    <property type="match status" value="1"/>
</dbReference>
<dbReference type="EC" id="3.1.3.48" evidence="6"/>
<dbReference type="AlphaFoldDB" id="A0A841PZM6"/>
<feature type="active site" description="Nucleophile" evidence="4">
    <location>
        <position position="10"/>
    </location>
</feature>
<dbReference type="Pfam" id="PF01451">
    <property type="entry name" value="LMWPc"/>
    <property type="match status" value="1"/>
</dbReference>
<dbReference type="InterPro" id="IPR023485">
    <property type="entry name" value="Ptyr_pPase"/>
</dbReference>
<dbReference type="RefSeq" id="WP_184404531.1">
    <property type="nucleotide sequence ID" value="NZ_JACHHJ010000003.1"/>
</dbReference>
<keyword evidence="7" id="KW-1185">Reference proteome</keyword>
<evidence type="ECO:0000259" key="5">
    <source>
        <dbReference type="SMART" id="SM00226"/>
    </source>
</evidence>
<feature type="active site" description="Proton donor" evidence="4">
    <location>
        <position position="117"/>
    </location>
</feature>
<evidence type="ECO:0000313" key="6">
    <source>
        <dbReference type="EMBL" id="MBB6450473.1"/>
    </source>
</evidence>